<dbReference type="AlphaFoldDB" id="A0A2P2LSM1"/>
<evidence type="ECO:0000256" key="1">
    <source>
        <dbReference type="SAM" id="Phobius"/>
    </source>
</evidence>
<keyword evidence="1" id="KW-1133">Transmembrane helix</keyword>
<protein>
    <submittedName>
        <fullName evidence="2">Uncharacterized protein MANES_03G128200</fullName>
    </submittedName>
</protein>
<organism evidence="2">
    <name type="scientific">Rhizophora mucronata</name>
    <name type="common">Asiatic mangrove</name>
    <dbReference type="NCBI Taxonomy" id="61149"/>
    <lineage>
        <taxon>Eukaryota</taxon>
        <taxon>Viridiplantae</taxon>
        <taxon>Streptophyta</taxon>
        <taxon>Embryophyta</taxon>
        <taxon>Tracheophyta</taxon>
        <taxon>Spermatophyta</taxon>
        <taxon>Magnoliopsida</taxon>
        <taxon>eudicotyledons</taxon>
        <taxon>Gunneridae</taxon>
        <taxon>Pentapetalae</taxon>
        <taxon>rosids</taxon>
        <taxon>fabids</taxon>
        <taxon>Malpighiales</taxon>
        <taxon>Rhizophoraceae</taxon>
        <taxon>Rhizophora</taxon>
    </lineage>
</organism>
<evidence type="ECO:0000313" key="2">
    <source>
        <dbReference type="EMBL" id="MBX20954.1"/>
    </source>
</evidence>
<sequence length="45" mass="4941">MIPAGCRVITLIFKCHVLLHVCLIVLLALIIVSFGSHVFAICSYL</sequence>
<dbReference type="EMBL" id="GGEC01040470">
    <property type="protein sequence ID" value="MBX20954.1"/>
    <property type="molecule type" value="Transcribed_RNA"/>
</dbReference>
<name>A0A2P2LSM1_RHIMU</name>
<proteinExistence type="predicted"/>
<reference evidence="2" key="1">
    <citation type="submission" date="2018-02" db="EMBL/GenBank/DDBJ databases">
        <title>Rhizophora mucronata_Transcriptome.</title>
        <authorList>
            <person name="Meera S.P."/>
            <person name="Sreeshan A."/>
            <person name="Augustine A."/>
        </authorList>
    </citation>
    <scope>NUCLEOTIDE SEQUENCE</scope>
    <source>
        <tissue evidence="2">Leaf</tissue>
    </source>
</reference>
<accession>A0A2P2LSM1</accession>
<keyword evidence="1" id="KW-0812">Transmembrane</keyword>
<keyword evidence="1" id="KW-0472">Membrane</keyword>
<feature type="transmembrane region" description="Helical" evidence="1">
    <location>
        <begin position="17"/>
        <end position="42"/>
    </location>
</feature>